<keyword evidence="1" id="KW-1133">Transmembrane helix</keyword>
<organism evidence="2 3">
    <name type="scientific">Aspergillus neoniger (strain CBS 115656)</name>
    <dbReference type="NCBI Taxonomy" id="1448310"/>
    <lineage>
        <taxon>Eukaryota</taxon>
        <taxon>Fungi</taxon>
        <taxon>Dikarya</taxon>
        <taxon>Ascomycota</taxon>
        <taxon>Pezizomycotina</taxon>
        <taxon>Eurotiomycetes</taxon>
        <taxon>Eurotiomycetidae</taxon>
        <taxon>Eurotiales</taxon>
        <taxon>Aspergillaceae</taxon>
        <taxon>Aspergillus</taxon>
        <taxon>Aspergillus subgen. Circumdati</taxon>
    </lineage>
</organism>
<evidence type="ECO:0000313" key="3">
    <source>
        <dbReference type="Proteomes" id="UP000247647"/>
    </source>
</evidence>
<gene>
    <name evidence="2" type="ORF">BO87DRAFT_239730</name>
</gene>
<evidence type="ECO:0000256" key="1">
    <source>
        <dbReference type="SAM" id="Phobius"/>
    </source>
</evidence>
<dbReference type="Proteomes" id="UP000247647">
    <property type="component" value="Unassembled WGS sequence"/>
</dbReference>
<proteinExistence type="predicted"/>
<name>A0A318Z896_ASPNB</name>
<keyword evidence="1" id="KW-0472">Membrane</keyword>
<reference evidence="2" key="1">
    <citation type="submission" date="2016-12" db="EMBL/GenBank/DDBJ databases">
        <title>The genomes of Aspergillus section Nigri reveals drivers in fungal speciation.</title>
        <authorList>
            <consortium name="DOE Joint Genome Institute"/>
            <person name="Vesth T.C."/>
            <person name="Nybo J."/>
            <person name="Theobald S."/>
            <person name="Brandl J."/>
            <person name="Frisvad J.C."/>
            <person name="Nielsen K.F."/>
            <person name="Lyhne E.K."/>
            <person name="Kogle M.E."/>
            <person name="Kuo A."/>
            <person name="Riley R."/>
            <person name="Clum A."/>
            <person name="Nolan M."/>
            <person name="Lipzen A."/>
            <person name="Salamov A."/>
            <person name="Henrissat B."/>
            <person name="Wiebenga A."/>
            <person name="De Vries R.P."/>
            <person name="Grigoriev I.V."/>
            <person name="Mortensen U.H."/>
            <person name="Andersen M.R."/>
            <person name="Baker S.E."/>
        </authorList>
    </citation>
    <scope>NUCLEOTIDE SEQUENCE [LARGE SCALE GENOMIC DNA]</scope>
    <source>
        <strain evidence="2">CBS 115656</strain>
    </source>
</reference>
<keyword evidence="3" id="KW-1185">Reference proteome</keyword>
<feature type="transmembrane region" description="Helical" evidence="1">
    <location>
        <begin position="34"/>
        <end position="53"/>
    </location>
</feature>
<dbReference type="GeneID" id="37121286"/>
<protein>
    <submittedName>
        <fullName evidence="2">Uncharacterized protein</fullName>
    </submittedName>
</protein>
<dbReference type="AlphaFoldDB" id="A0A318Z896"/>
<feature type="transmembrane region" description="Helical" evidence="1">
    <location>
        <begin position="73"/>
        <end position="99"/>
    </location>
</feature>
<dbReference type="RefSeq" id="XP_025481946.1">
    <property type="nucleotide sequence ID" value="XM_025618830.1"/>
</dbReference>
<keyword evidence="1" id="KW-0812">Transmembrane</keyword>
<sequence length="100" mass="11671">MVYLTGSIHLERHDHVLKWMKSVSFDCHFLHSRYLSMLSLLLFLVAGIPFIMPPSPFRWKSYDLDSVGFGYALLWRFSGQAVSECVTDCMYVLFLLVYLI</sequence>
<dbReference type="EMBL" id="KZ821453">
    <property type="protein sequence ID" value="PYH36468.1"/>
    <property type="molecule type" value="Genomic_DNA"/>
</dbReference>
<accession>A0A318Z896</accession>
<evidence type="ECO:0000313" key="2">
    <source>
        <dbReference type="EMBL" id="PYH36468.1"/>
    </source>
</evidence>